<evidence type="ECO:0000313" key="2">
    <source>
        <dbReference type="Proteomes" id="UP000323653"/>
    </source>
</evidence>
<dbReference type="EMBL" id="CP043329">
    <property type="protein sequence ID" value="QEK52448.1"/>
    <property type="molecule type" value="Genomic_DNA"/>
</dbReference>
<organism evidence="1 2">
    <name type="scientific">Pedobacter aquae</name>
    <dbReference type="NCBI Taxonomy" id="2605747"/>
    <lineage>
        <taxon>Bacteria</taxon>
        <taxon>Pseudomonadati</taxon>
        <taxon>Bacteroidota</taxon>
        <taxon>Sphingobacteriia</taxon>
        <taxon>Sphingobacteriales</taxon>
        <taxon>Sphingobacteriaceae</taxon>
        <taxon>Pedobacter</taxon>
    </lineage>
</organism>
<dbReference type="KEGG" id="pej:FYC62_12890"/>
<gene>
    <name evidence="1" type="ORF">FYC62_12890</name>
</gene>
<dbReference type="AlphaFoldDB" id="A0A5C0VIA3"/>
<dbReference type="Proteomes" id="UP000323653">
    <property type="component" value="Chromosome"/>
</dbReference>
<sequence>MIKNDFMKRFSINKLKSVIVILILTQSLVSFKGQNLTVGTFKSPIIRQDSTIIGTWVSQNDNLWRLEFKNDSTLYSIYTGAGTDTCSFSISNSTPQCGITVPVENHTRYLKTININDNTDVSCYLINGITNTHLSLSVIDEGGVQVFIKQ</sequence>
<evidence type="ECO:0008006" key="3">
    <source>
        <dbReference type="Google" id="ProtNLM"/>
    </source>
</evidence>
<accession>A0A5C0VIA3</accession>
<proteinExistence type="predicted"/>
<reference evidence="1 2" key="1">
    <citation type="submission" date="2019-08" db="EMBL/GenBank/DDBJ databases">
        <title>Pedobacter sp. nov., isolated from Han river, South Korea.</title>
        <authorList>
            <person name="Lee D.-H."/>
            <person name="Kim Y.-S."/>
            <person name="Hwang E.-M."/>
            <person name="Le Tran T.C."/>
            <person name="Cha C.-J."/>
        </authorList>
    </citation>
    <scope>NUCLEOTIDE SEQUENCE [LARGE SCALE GENOMIC DNA]</scope>
    <source>
        <strain evidence="1 2">CJ43</strain>
    </source>
</reference>
<protein>
    <recommendedName>
        <fullName evidence="3">Lipocalin-like domain-containing protein</fullName>
    </recommendedName>
</protein>
<keyword evidence="2" id="KW-1185">Reference proteome</keyword>
<evidence type="ECO:0000313" key="1">
    <source>
        <dbReference type="EMBL" id="QEK52448.1"/>
    </source>
</evidence>
<name>A0A5C0VIA3_9SPHI</name>
<dbReference type="RefSeq" id="WP_149075230.1">
    <property type="nucleotide sequence ID" value="NZ_CP043329.1"/>
</dbReference>